<dbReference type="PROSITE" id="PS51782">
    <property type="entry name" value="LYSM"/>
    <property type="match status" value="1"/>
</dbReference>
<evidence type="ECO:0000259" key="2">
    <source>
        <dbReference type="PROSITE" id="PS51782"/>
    </source>
</evidence>
<dbReference type="InterPro" id="IPR018392">
    <property type="entry name" value="LysM"/>
</dbReference>
<protein>
    <submittedName>
        <fullName evidence="3">LysM peptidoglycan-binding domain-containing protein</fullName>
    </submittedName>
</protein>
<name>A0ABV4HTM4_9GAMM</name>
<evidence type="ECO:0000313" key="4">
    <source>
        <dbReference type="Proteomes" id="UP001566331"/>
    </source>
</evidence>
<dbReference type="Pfam" id="PF01476">
    <property type="entry name" value="LysM"/>
    <property type="match status" value="1"/>
</dbReference>
<sequence>MSGEIPYTGPSFQDSALVTLDELRAGTTQAPAGTTAYEVKPGDNLTKIAQENGYASVEELLANNPQYAERNPDLIYPGEVVFVPAAQDPQTRAEEAAQAHSESVASGEPNVDGSDQKFYNQAASHAAGLAQTTDETAQAWIEANEAAESHSARVANGEPNVSGSDQHLYNQAANGASTDFETAAQAEIELGSRTFAESNSSEDRASAAIEAGEGIAQRLEGQGLPEAAARVRELAQQQAEQIRNEG</sequence>
<dbReference type="CDD" id="cd00118">
    <property type="entry name" value="LysM"/>
    <property type="match status" value="1"/>
</dbReference>
<organism evidence="3 4">
    <name type="scientific">Luteimonas salinilitoris</name>
    <dbReference type="NCBI Taxonomy" id="3237697"/>
    <lineage>
        <taxon>Bacteria</taxon>
        <taxon>Pseudomonadati</taxon>
        <taxon>Pseudomonadota</taxon>
        <taxon>Gammaproteobacteria</taxon>
        <taxon>Lysobacterales</taxon>
        <taxon>Lysobacteraceae</taxon>
        <taxon>Luteimonas</taxon>
    </lineage>
</organism>
<dbReference type="SMART" id="SM00257">
    <property type="entry name" value="LysM"/>
    <property type="match status" value="1"/>
</dbReference>
<feature type="region of interest" description="Disordered" evidence="1">
    <location>
        <begin position="94"/>
        <end position="116"/>
    </location>
</feature>
<dbReference type="SUPFAM" id="SSF54106">
    <property type="entry name" value="LysM domain"/>
    <property type="match status" value="1"/>
</dbReference>
<accession>A0ABV4HTM4</accession>
<proteinExistence type="predicted"/>
<dbReference type="Gene3D" id="3.10.350.10">
    <property type="entry name" value="LysM domain"/>
    <property type="match status" value="1"/>
</dbReference>
<dbReference type="RefSeq" id="WP_370564395.1">
    <property type="nucleotide sequence ID" value="NZ_JBFWIB010000008.1"/>
</dbReference>
<comment type="caution">
    <text evidence="3">The sequence shown here is derived from an EMBL/GenBank/DDBJ whole genome shotgun (WGS) entry which is preliminary data.</text>
</comment>
<feature type="region of interest" description="Disordered" evidence="1">
    <location>
        <begin position="145"/>
        <end position="167"/>
    </location>
</feature>
<feature type="domain" description="LysM" evidence="2">
    <location>
        <begin position="35"/>
        <end position="83"/>
    </location>
</feature>
<dbReference type="InterPro" id="IPR036779">
    <property type="entry name" value="LysM_dom_sf"/>
</dbReference>
<evidence type="ECO:0000313" key="3">
    <source>
        <dbReference type="EMBL" id="MEZ0476085.1"/>
    </source>
</evidence>
<keyword evidence="4" id="KW-1185">Reference proteome</keyword>
<dbReference type="EMBL" id="JBFWIC010000026">
    <property type="protein sequence ID" value="MEZ0476085.1"/>
    <property type="molecule type" value="Genomic_DNA"/>
</dbReference>
<dbReference type="Proteomes" id="UP001566331">
    <property type="component" value="Unassembled WGS sequence"/>
</dbReference>
<evidence type="ECO:0000256" key="1">
    <source>
        <dbReference type="SAM" id="MobiDB-lite"/>
    </source>
</evidence>
<gene>
    <name evidence="3" type="ORF">AB6713_15910</name>
</gene>
<reference evidence="3 4" key="1">
    <citation type="submission" date="2024-07" db="EMBL/GenBank/DDBJ databases">
        <title>Luteimonas salilacus sp. nov., isolated from the shore soil of Salt Lake in Tibet of China.</title>
        <authorList>
            <person name="Zhang X."/>
            <person name="Li A."/>
        </authorList>
    </citation>
    <scope>NUCLEOTIDE SEQUENCE [LARGE SCALE GENOMIC DNA]</scope>
    <source>
        <strain evidence="3 4">B3-2-R+30</strain>
    </source>
</reference>